<keyword evidence="9" id="KW-1185">Reference proteome</keyword>
<dbReference type="InterPro" id="IPR050189">
    <property type="entry name" value="MFS_Efflux_Transporters"/>
</dbReference>
<keyword evidence="4 6" id="KW-1133">Transmembrane helix</keyword>
<dbReference type="AlphaFoldDB" id="A0A0N0E2Z9"/>
<keyword evidence="5 6" id="KW-0472">Membrane</keyword>
<evidence type="ECO:0000313" key="8">
    <source>
        <dbReference type="EMBL" id="KPA89500.1"/>
    </source>
</evidence>
<evidence type="ECO:0000313" key="9">
    <source>
        <dbReference type="Proteomes" id="UP000037931"/>
    </source>
</evidence>
<organism evidence="8 9">
    <name type="scientific">Pseudomonas asplenii</name>
    <dbReference type="NCBI Taxonomy" id="53407"/>
    <lineage>
        <taxon>Bacteria</taxon>
        <taxon>Pseudomonadati</taxon>
        <taxon>Pseudomonadota</taxon>
        <taxon>Gammaproteobacteria</taxon>
        <taxon>Pseudomonadales</taxon>
        <taxon>Pseudomonadaceae</taxon>
        <taxon>Pseudomonas</taxon>
    </lineage>
</organism>
<feature type="transmembrane region" description="Helical" evidence="6">
    <location>
        <begin position="139"/>
        <end position="161"/>
    </location>
</feature>
<feature type="transmembrane region" description="Helical" evidence="6">
    <location>
        <begin position="310"/>
        <end position="328"/>
    </location>
</feature>
<dbReference type="GO" id="GO:0005886">
    <property type="term" value="C:plasma membrane"/>
    <property type="evidence" value="ECO:0007669"/>
    <property type="project" value="UniProtKB-SubCell"/>
</dbReference>
<evidence type="ECO:0000256" key="2">
    <source>
        <dbReference type="ARBA" id="ARBA00022475"/>
    </source>
</evidence>
<feature type="transmembrane region" description="Helical" evidence="6">
    <location>
        <begin position="349"/>
        <end position="366"/>
    </location>
</feature>
<dbReference type="PROSITE" id="PS50850">
    <property type="entry name" value="MFS"/>
    <property type="match status" value="1"/>
</dbReference>
<comment type="subcellular location">
    <subcellularLocation>
        <location evidence="1">Cell membrane</location>
        <topology evidence="1">Multi-pass membrane protein</topology>
    </subcellularLocation>
</comment>
<keyword evidence="3 6" id="KW-0812">Transmembrane</keyword>
<evidence type="ECO:0000259" key="7">
    <source>
        <dbReference type="PROSITE" id="PS50850"/>
    </source>
</evidence>
<dbReference type="InterPro" id="IPR020846">
    <property type="entry name" value="MFS_dom"/>
</dbReference>
<dbReference type="InterPro" id="IPR011701">
    <property type="entry name" value="MFS"/>
</dbReference>
<evidence type="ECO:0000256" key="6">
    <source>
        <dbReference type="SAM" id="Phobius"/>
    </source>
</evidence>
<name>A0A0N0E2Z9_9PSED</name>
<reference evidence="8 9" key="1">
    <citation type="journal article" date="2015" name="PLoS ONE">
        <title>Rice-Infecting Pseudomonas Genomes Are Highly Accessorized and Harbor Multiple Putative Virulence Mechanisms to Cause Sheath Brown Rot.</title>
        <authorList>
            <person name="Quibod I.L."/>
            <person name="Grande G."/>
            <person name="Oreiro E.G."/>
            <person name="Borja F.N."/>
            <person name="Dossa G.S."/>
            <person name="Mauleon R."/>
            <person name="Cruz C.V."/>
            <person name="Oliva R."/>
        </authorList>
    </citation>
    <scope>NUCLEOTIDE SEQUENCE [LARGE SCALE GENOMIC DNA]</scope>
    <source>
        <strain evidence="8 9">IRRI 6609</strain>
    </source>
</reference>
<dbReference type="Proteomes" id="UP000037931">
    <property type="component" value="Unassembled WGS sequence"/>
</dbReference>
<dbReference type="PATRIC" id="fig|50340.43.peg.1249"/>
<feature type="transmembrane region" description="Helical" evidence="6">
    <location>
        <begin position="82"/>
        <end position="101"/>
    </location>
</feature>
<feature type="transmembrane region" description="Helical" evidence="6">
    <location>
        <begin position="167"/>
        <end position="186"/>
    </location>
</feature>
<feature type="transmembrane region" description="Helical" evidence="6">
    <location>
        <begin position="278"/>
        <end position="298"/>
    </location>
</feature>
<accession>A0A0N0E2Z9</accession>
<feature type="transmembrane region" description="Helical" evidence="6">
    <location>
        <begin position="52"/>
        <end position="70"/>
    </location>
</feature>
<dbReference type="Pfam" id="PF07690">
    <property type="entry name" value="MFS_1"/>
    <property type="match status" value="1"/>
</dbReference>
<dbReference type="STRING" id="50340.PF66_03946"/>
<sequence>MTDQKTITENTNKKSVISLLLLMVLLGVFPIDVLLPSVPAMALHFNRPSADIALSISLFAIGISFSQLLIGPLSDRTGRKNLLLLGMIASMIGAMGCALSSDYKIFILFRIIQALGCGCFVLSQALVQDLFEGKERDSLRIMIVTASGVFISISPLAGSILQELLDWRGSFYLFFVVAAVVFIKTCSTLKDDSTKKNTQYSILRSYSHICRDKLFFGYWLIAAIAFSCHFSFIVVSPLIFMEQLQLSQYQFSAILLLYGVAYAVGGTLARVVSNRTTISTQIAIGFCMVSTAGLLLIYIPSRFSTSPLDILLPMVICTVGITTTRPAATSKAMERFPNHSGTSASVGNTLIFICGGLISMLINFSATDLLSTLGWTFLLLSIVGLGLNALVQRPAQAIME</sequence>
<feature type="transmembrane region" description="Helical" evidence="6">
    <location>
        <begin position="107"/>
        <end position="127"/>
    </location>
</feature>
<dbReference type="GO" id="GO:0022857">
    <property type="term" value="F:transmembrane transporter activity"/>
    <property type="evidence" value="ECO:0007669"/>
    <property type="project" value="InterPro"/>
</dbReference>
<proteinExistence type="predicted"/>
<feature type="transmembrane region" description="Helical" evidence="6">
    <location>
        <begin position="214"/>
        <end position="239"/>
    </location>
</feature>
<evidence type="ECO:0000256" key="1">
    <source>
        <dbReference type="ARBA" id="ARBA00004651"/>
    </source>
</evidence>
<gene>
    <name evidence="8" type="ORF">PF66_03946</name>
</gene>
<evidence type="ECO:0000256" key="3">
    <source>
        <dbReference type="ARBA" id="ARBA00022692"/>
    </source>
</evidence>
<dbReference type="PANTHER" id="PTHR43124">
    <property type="entry name" value="PURINE EFFLUX PUMP PBUE"/>
    <property type="match status" value="1"/>
</dbReference>
<evidence type="ECO:0000256" key="5">
    <source>
        <dbReference type="ARBA" id="ARBA00023136"/>
    </source>
</evidence>
<dbReference type="InterPro" id="IPR036259">
    <property type="entry name" value="MFS_trans_sf"/>
</dbReference>
<feature type="transmembrane region" description="Helical" evidence="6">
    <location>
        <begin position="251"/>
        <end position="271"/>
    </location>
</feature>
<dbReference type="SUPFAM" id="SSF103473">
    <property type="entry name" value="MFS general substrate transporter"/>
    <property type="match status" value="1"/>
</dbReference>
<keyword evidence="2" id="KW-1003">Cell membrane</keyword>
<feature type="transmembrane region" description="Helical" evidence="6">
    <location>
        <begin position="20"/>
        <end position="40"/>
    </location>
</feature>
<feature type="transmembrane region" description="Helical" evidence="6">
    <location>
        <begin position="372"/>
        <end position="391"/>
    </location>
</feature>
<comment type="caution">
    <text evidence="8">The sequence shown here is derived from an EMBL/GenBank/DDBJ whole genome shotgun (WGS) entry which is preliminary data.</text>
</comment>
<dbReference type="OrthoDB" id="9814303at2"/>
<dbReference type="PANTHER" id="PTHR43124:SF3">
    <property type="entry name" value="CHLORAMPHENICOL EFFLUX PUMP RV0191"/>
    <property type="match status" value="1"/>
</dbReference>
<evidence type="ECO:0000256" key="4">
    <source>
        <dbReference type="ARBA" id="ARBA00022989"/>
    </source>
</evidence>
<dbReference type="Gene3D" id="1.20.1720.10">
    <property type="entry name" value="Multidrug resistance protein D"/>
    <property type="match status" value="1"/>
</dbReference>
<protein>
    <submittedName>
        <fullName evidence="8">Arabinose efflux permease family protein</fullName>
    </submittedName>
</protein>
<dbReference type="RefSeq" id="WP_054063551.1">
    <property type="nucleotide sequence ID" value="NZ_JSYZ01000015.1"/>
</dbReference>
<dbReference type="EMBL" id="JSYZ01000015">
    <property type="protein sequence ID" value="KPA89500.1"/>
    <property type="molecule type" value="Genomic_DNA"/>
</dbReference>
<feature type="domain" description="Major facilitator superfamily (MFS) profile" evidence="7">
    <location>
        <begin position="16"/>
        <end position="396"/>
    </location>
</feature>